<protein>
    <recommendedName>
        <fullName evidence="1">Heterokaryon incompatibility domain-containing protein</fullName>
    </recommendedName>
</protein>
<dbReference type="PANTHER" id="PTHR24148">
    <property type="entry name" value="ANKYRIN REPEAT DOMAIN-CONTAINING PROTEIN 39 HOMOLOG-RELATED"/>
    <property type="match status" value="1"/>
</dbReference>
<dbReference type="InterPro" id="IPR052895">
    <property type="entry name" value="HetReg/Transcr_Mod"/>
</dbReference>
<dbReference type="InParanoid" id="A0A0D2A159"/>
<evidence type="ECO:0000313" key="3">
    <source>
        <dbReference type="Proteomes" id="UP000053259"/>
    </source>
</evidence>
<keyword evidence="3" id="KW-1185">Reference proteome</keyword>
<dbReference type="Proteomes" id="UP000053259">
    <property type="component" value="Unassembled WGS sequence"/>
</dbReference>
<name>A0A0D2A159_9PEZI</name>
<dbReference type="GeneID" id="27316332"/>
<gene>
    <name evidence="2" type="ORF">PV09_08359</name>
</gene>
<dbReference type="OrthoDB" id="2157530at2759"/>
<dbReference type="PANTHER" id="PTHR24148:SF64">
    <property type="entry name" value="HETEROKARYON INCOMPATIBILITY DOMAIN-CONTAINING PROTEIN"/>
    <property type="match status" value="1"/>
</dbReference>
<dbReference type="EMBL" id="KN847568">
    <property type="protein sequence ID" value="KIW00005.1"/>
    <property type="molecule type" value="Genomic_DNA"/>
</dbReference>
<evidence type="ECO:0000313" key="2">
    <source>
        <dbReference type="EMBL" id="KIW00005.1"/>
    </source>
</evidence>
<dbReference type="Pfam" id="PF26639">
    <property type="entry name" value="Het-6_barrel"/>
    <property type="match status" value="1"/>
</dbReference>
<feature type="domain" description="Heterokaryon incompatibility" evidence="1">
    <location>
        <begin position="57"/>
        <end position="207"/>
    </location>
</feature>
<accession>A0A0D2A159</accession>
<dbReference type="HOGENOM" id="CLU_004184_7_2_1"/>
<reference evidence="2 3" key="1">
    <citation type="submission" date="2015-01" db="EMBL/GenBank/DDBJ databases">
        <title>The Genome Sequence of Ochroconis gallopava CBS43764.</title>
        <authorList>
            <consortium name="The Broad Institute Genomics Platform"/>
            <person name="Cuomo C."/>
            <person name="de Hoog S."/>
            <person name="Gorbushina A."/>
            <person name="Stielow B."/>
            <person name="Teixiera M."/>
            <person name="Abouelleil A."/>
            <person name="Chapman S.B."/>
            <person name="Priest M."/>
            <person name="Young S.K."/>
            <person name="Wortman J."/>
            <person name="Nusbaum C."/>
            <person name="Birren B."/>
        </authorList>
    </citation>
    <scope>NUCLEOTIDE SEQUENCE [LARGE SCALE GENOMIC DNA]</scope>
    <source>
        <strain evidence="2 3">CBS 43764</strain>
    </source>
</reference>
<organism evidence="2 3">
    <name type="scientific">Verruconis gallopava</name>
    <dbReference type="NCBI Taxonomy" id="253628"/>
    <lineage>
        <taxon>Eukaryota</taxon>
        <taxon>Fungi</taxon>
        <taxon>Dikarya</taxon>
        <taxon>Ascomycota</taxon>
        <taxon>Pezizomycotina</taxon>
        <taxon>Dothideomycetes</taxon>
        <taxon>Pleosporomycetidae</taxon>
        <taxon>Venturiales</taxon>
        <taxon>Sympoventuriaceae</taxon>
        <taxon>Verruconis</taxon>
    </lineage>
</organism>
<proteinExistence type="predicted"/>
<dbReference type="InterPro" id="IPR010730">
    <property type="entry name" value="HET"/>
</dbReference>
<dbReference type="AlphaFoldDB" id="A0A0D2A159"/>
<dbReference type="STRING" id="253628.A0A0D2A159"/>
<dbReference type="Pfam" id="PF06985">
    <property type="entry name" value="HET"/>
    <property type="match status" value="1"/>
</dbReference>
<sequence>MDDSCLGAAPDGSQYIFSPLERNDSIRILVIHPGPWESPISCHLREWHPSHSQSTAYEAISYVWGDGQPSKPIYLDGHVLLVRDNLYTILRYMRNVDAQRTIWVDTLCIDQDNIEERNAQVKDMPNIYRRAQRTLVWLKEKEYQDLPVIEALHALERMLSLPAEERIRAMDDFATHLDNTRDINGLAQSFHGLLSVPWFHRVWIVQEFSISPRVLFMCSHDTFSAEAMDQLQDIVLRKTIGNQVCSFYTLYTSIVPLRTLLVLRNDQQHVGHVGFSEVFRITSRGYKATDPRDRVFSLYGLCSPEDVPCSVDYKLGIAEVFQNAVAWCLRSSAVLEDMLALTIQHPVREDWPSWVPDVSVDAPTMTSYVQDHFCAGGSKDTRAVARTDGNVLIIDAGYFLDDVEHIYNLDVPGILELSYQRREAIKNIVIDSQTSYPTGESLAHVFWRLLIADTANGDDPKRAEVGFGDSYLDPRVLDYPFEGEEEAEDSLDDIKLAYLELMAPQELVRLCRTKKGYLGWVCPEVQVGDKMCLFKGFRAPWVLRMRETSRLVGSAYVHGYMYGEALISNEVEWCEVRIS</sequence>
<dbReference type="VEuPathDB" id="FungiDB:PV09_08359"/>
<dbReference type="RefSeq" id="XP_016209874.1">
    <property type="nucleotide sequence ID" value="XM_016362239.1"/>
</dbReference>
<evidence type="ECO:0000259" key="1">
    <source>
        <dbReference type="Pfam" id="PF06985"/>
    </source>
</evidence>